<dbReference type="InterPro" id="IPR036890">
    <property type="entry name" value="HATPase_C_sf"/>
</dbReference>
<keyword evidence="8" id="KW-0547">Nucleotide-binding</keyword>
<evidence type="ECO:0000313" key="17">
    <source>
        <dbReference type="EMBL" id="WNC14704.1"/>
    </source>
</evidence>
<dbReference type="InterPro" id="IPR005467">
    <property type="entry name" value="His_kinase_dom"/>
</dbReference>
<evidence type="ECO:0000256" key="10">
    <source>
        <dbReference type="ARBA" id="ARBA00022840"/>
    </source>
</evidence>
<comment type="catalytic activity">
    <reaction evidence="1">
        <text>ATP + protein L-histidine = ADP + protein N-phospho-L-histidine.</text>
        <dbReference type="EC" id="2.7.13.3"/>
    </reaction>
</comment>
<dbReference type="PANTHER" id="PTHR45528:SF1">
    <property type="entry name" value="SENSOR HISTIDINE KINASE CPXA"/>
    <property type="match status" value="1"/>
</dbReference>
<evidence type="ECO:0000256" key="6">
    <source>
        <dbReference type="ARBA" id="ARBA00022679"/>
    </source>
</evidence>
<keyword evidence="14" id="KW-0175">Coiled coil</keyword>
<evidence type="ECO:0000313" key="18">
    <source>
        <dbReference type="Proteomes" id="UP001256827"/>
    </source>
</evidence>
<keyword evidence="7 15" id="KW-0812">Transmembrane</keyword>
<gene>
    <name evidence="17" type="ORF">RGB73_29270</name>
</gene>
<dbReference type="InterPro" id="IPR003594">
    <property type="entry name" value="HATPase_dom"/>
</dbReference>
<evidence type="ECO:0000256" key="7">
    <source>
        <dbReference type="ARBA" id="ARBA00022692"/>
    </source>
</evidence>
<evidence type="ECO:0000256" key="2">
    <source>
        <dbReference type="ARBA" id="ARBA00004651"/>
    </source>
</evidence>
<keyword evidence="10" id="KW-0067">ATP-binding</keyword>
<dbReference type="PROSITE" id="PS50109">
    <property type="entry name" value="HIS_KIN"/>
    <property type="match status" value="1"/>
</dbReference>
<protein>
    <recommendedName>
        <fullName evidence="3">histidine kinase</fullName>
        <ecNumber evidence="3">2.7.13.3</ecNumber>
    </recommendedName>
</protein>
<dbReference type="InterPro" id="IPR003661">
    <property type="entry name" value="HisK_dim/P_dom"/>
</dbReference>
<organism evidence="17 18">
    <name type="scientific">Brevibacillus brevis</name>
    <name type="common">Bacillus brevis</name>
    <dbReference type="NCBI Taxonomy" id="1393"/>
    <lineage>
        <taxon>Bacteria</taxon>
        <taxon>Bacillati</taxon>
        <taxon>Bacillota</taxon>
        <taxon>Bacilli</taxon>
        <taxon>Bacillales</taxon>
        <taxon>Paenibacillaceae</taxon>
        <taxon>Brevibacillus</taxon>
    </lineage>
</organism>
<keyword evidence="13 15" id="KW-0472">Membrane</keyword>
<evidence type="ECO:0000256" key="14">
    <source>
        <dbReference type="SAM" id="Coils"/>
    </source>
</evidence>
<dbReference type="SMART" id="SM00387">
    <property type="entry name" value="HATPase_c"/>
    <property type="match status" value="1"/>
</dbReference>
<dbReference type="EMBL" id="CP134050">
    <property type="protein sequence ID" value="WNC14704.1"/>
    <property type="molecule type" value="Genomic_DNA"/>
</dbReference>
<evidence type="ECO:0000256" key="9">
    <source>
        <dbReference type="ARBA" id="ARBA00022777"/>
    </source>
</evidence>
<dbReference type="PANTHER" id="PTHR45528">
    <property type="entry name" value="SENSOR HISTIDINE KINASE CPXA"/>
    <property type="match status" value="1"/>
</dbReference>
<evidence type="ECO:0000256" key="5">
    <source>
        <dbReference type="ARBA" id="ARBA00022553"/>
    </source>
</evidence>
<keyword evidence="11 15" id="KW-1133">Transmembrane helix</keyword>
<feature type="transmembrane region" description="Helical" evidence="15">
    <location>
        <begin position="262"/>
        <end position="284"/>
    </location>
</feature>
<accession>A0ABY9T489</accession>
<evidence type="ECO:0000256" key="4">
    <source>
        <dbReference type="ARBA" id="ARBA00022475"/>
    </source>
</evidence>
<keyword evidence="18" id="KW-1185">Reference proteome</keyword>
<keyword evidence="4" id="KW-1003">Cell membrane</keyword>
<dbReference type="CDD" id="cd16923">
    <property type="entry name" value="HATPase_VanS-like"/>
    <property type="match status" value="1"/>
</dbReference>
<evidence type="ECO:0000256" key="1">
    <source>
        <dbReference type="ARBA" id="ARBA00000085"/>
    </source>
</evidence>
<dbReference type="Pfam" id="PF00512">
    <property type="entry name" value="HisKA"/>
    <property type="match status" value="1"/>
</dbReference>
<evidence type="ECO:0000256" key="3">
    <source>
        <dbReference type="ARBA" id="ARBA00012438"/>
    </source>
</evidence>
<evidence type="ECO:0000256" key="13">
    <source>
        <dbReference type="ARBA" id="ARBA00023136"/>
    </source>
</evidence>
<dbReference type="InterPro" id="IPR050398">
    <property type="entry name" value="HssS/ArlS-like"/>
</dbReference>
<evidence type="ECO:0000259" key="16">
    <source>
        <dbReference type="PROSITE" id="PS50109"/>
    </source>
</evidence>
<dbReference type="InterPro" id="IPR036097">
    <property type="entry name" value="HisK_dim/P_sf"/>
</dbReference>
<feature type="transmembrane region" description="Helical" evidence="15">
    <location>
        <begin position="337"/>
        <end position="358"/>
    </location>
</feature>
<keyword evidence="6" id="KW-0808">Transferase</keyword>
<evidence type="ECO:0000256" key="11">
    <source>
        <dbReference type="ARBA" id="ARBA00022989"/>
    </source>
</evidence>
<dbReference type="SUPFAM" id="SSF55874">
    <property type="entry name" value="ATPase domain of HSP90 chaperone/DNA topoisomerase II/histidine kinase"/>
    <property type="match status" value="1"/>
</dbReference>
<dbReference type="EC" id="2.7.13.3" evidence="3"/>
<dbReference type="Gene3D" id="1.10.287.130">
    <property type="match status" value="1"/>
</dbReference>
<dbReference type="SUPFAM" id="SSF47384">
    <property type="entry name" value="Homodimeric domain of signal transducing histidine kinase"/>
    <property type="match status" value="1"/>
</dbReference>
<name>A0ABY9T489_BREBE</name>
<keyword evidence="12" id="KW-0902">Two-component regulatory system</keyword>
<evidence type="ECO:0000256" key="12">
    <source>
        <dbReference type="ARBA" id="ARBA00023012"/>
    </source>
</evidence>
<dbReference type="Pfam" id="PF02518">
    <property type="entry name" value="HATPase_c"/>
    <property type="match status" value="1"/>
</dbReference>
<dbReference type="SMART" id="SM00388">
    <property type="entry name" value="HisKA"/>
    <property type="match status" value="1"/>
</dbReference>
<feature type="coiled-coil region" evidence="14">
    <location>
        <begin position="85"/>
        <end position="120"/>
    </location>
</feature>
<keyword evidence="9 17" id="KW-0418">Kinase</keyword>
<keyword evidence="5" id="KW-0597">Phosphoprotein</keyword>
<feature type="domain" description="Histidine kinase" evidence="16">
    <location>
        <begin position="514"/>
        <end position="726"/>
    </location>
</feature>
<dbReference type="GO" id="GO:0016301">
    <property type="term" value="F:kinase activity"/>
    <property type="evidence" value="ECO:0007669"/>
    <property type="project" value="UniProtKB-KW"/>
</dbReference>
<sequence length="726" mass="82316">MDTKLKNSRNVLLAALSFLLTTTLALLTVVDLYDNGRYLREDYYFDSDSFYSELSTEVDLIRAVHVDYAGFPSKSPKEKLDKDLLSQLNEQRNQSLADKKQEIQERYAALIQQAQQAGKAEEVAKLKMDEENAIKAASSEVEASWEKQVQEHAVAVDQEYEERQNSLAFRDSSFKYYILDGKRSWVYTNIDHQPTASELREVALFSFQFPQNAPDRSSKFSGLSRSFQSNQWKGVIYVPIQPDGYSQIHADATYFDSVRERLMIECGLLAAAVIASVFLLRYLSAQNAVQQLPVVQKSLAVLRRIPLDIRIVLLIPALTIYLVTASEAPFFSLPIRFAHIFTLMVMLPLTAFFLLYVIEGWQMYNDGTKLREQWQRSLFYRQRSILKESYANRSVFFKVALIFALTVGLGMSIAIGMVAIAKGAGALLILAFLYGMFYLVCVLPYIFRRIALMNRVLLGAAQMAAGDLHTTIVAKPRGKLADLAHSLNNIKQGMQHSVESQMKSERLKSELITNVSHDLKTPLTSIINYVDLLKREDLTQEEIRSYVDVLERKTNRLKVLIDDLFEAAKTASGAVELNIEQVNVASLLNQAIAEFSDKIEESSLTFRVNIEQQKIYAPLDGKKTWRVFENLIGNALKYSMPNTRVHIHLYEQGDEITLTIKNVSAYEIDFAAEELFERFKRADQSRNTEGSGLGLAIAKSIVELQGGKLSIDIDGDYFKVIVTFRR</sequence>
<evidence type="ECO:0000256" key="15">
    <source>
        <dbReference type="SAM" id="Phobius"/>
    </source>
</evidence>
<feature type="transmembrane region" description="Helical" evidence="15">
    <location>
        <begin position="426"/>
        <end position="447"/>
    </location>
</feature>
<dbReference type="Gene3D" id="3.30.565.10">
    <property type="entry name" value="Histidine kinase-like ATPase, C-terminal domain"/>
    <property type="match status" value="1"/>
</dbReference>
<dbReference type="CDD" id="cd00082">
    <property type="entry name" value="HisKA"/>
    <property type="match status" value="1"/>
</dbReference>
<proteinExistence type="predicted"/>
<dbReference type="Proteomes" id="UP001256827">
    <property type="component" value="Chromosome"/>
</dbReference>
<evidence type="ECO:0000256" key="8">
    <source>
        <dbReference type="ARBA" id="ARBA00022741"/>
    </source>
</evidence>
<feature type="transmembrane region" description="Helical" evidence="15">
    <location>
        <begin position="305"/>
        <end position="325"/>
    </location>
</feature>
<comment type="subcellular location">
    <subcellularLocation>
        <location evidence="2">Cell membrane</location>
        <topology evidence="2">Multi-pass membrane protein</topology>
    </subcellularLocation>
</comment>
<dbReference type="RefSeq" id="WP_310767253.1">
    <property type="nucleotide sequence ID" value="NZ_CP134050.1"/>
</dbReference>
<feature type="transmembrane region" description="Helical" evidence="15">
    <location>
        <begin position="395"/>
        <end position="420"/>
    </location>
</feature>
<reference evidence="17 18" key="1">
    <citation type="submission" date="2023-09" db="EMBL/GenBank/DDBJ databases">
        <title>Complete Genome and Methylome dissection of Bacillus brevis NEB573 original source of BbsI restriction endonuclease.</title>
        <authorList>
            <person name="Fomenkov A."/>
            <person name="Roberts R.D."/>
        </authorList>
    </citation>
    <scope>NUCLEOTIDE SEQUENCE [LARGE SCALE GENOMIC DNA]</scope>
    <source>
        <strain evidence="17 18">NEB573</strain>
    </source>
</reference>